<dbReference type="InterPro" id="IPR014710">
    <property type="entry name" value="RmlC-like_jellyroll"/>
</dbReference>
<dbReference type="STRING" id="561720.SAMN06275492_13217"/>
<dbReference type="InterPro" id="IPR011051">
    <property type="entry name" value="RmlC_Cupin_sf"/>
</dbReference>
<evidence type="ECO:0000313" key="2">
    <source>
        <dbReference type="EMBL" id="SMG42980.1"/>
    </source>
</evidence>
<reference evidence="3" key="1">
    <citation type="submission" date="2017-04" db="EMBL/GenBank/DDBJ databases">
        <authorList>
            <person name="Varghese N."/>
            <person name="Submissions S."/>
        </authorList>
    </citation>
    <scope>NUCLEOTIDE SEQUENCE [LARGE SCALE GENOMIC DNA]</scope>
    <source>
        <strain evidence="3">USBA 82</strain>
    </source>
</reference>
<dbReference type="SUPFAM" id="SSF51182">
    <property type="entry name" value="RmlC-like cupins"/>
    <property type="match status" value="1"/>
</dbReference>
<dbReference type="EMBL" id="FXBB01000032">
    <property type="protein sequence ID" value="SMG42980.1"/>
    <property type="molecule type" value="Genomic_DNA"/>
</dbReference>
<evidence type="ECO:0000313" key="3">
    <source>
        <dbReference type="Proteomes" id="UP000193355"/>
    </source>
</evidence>
<dbReference type="Pfam" id="PF07883">
    <property type="entry name" value="Cupin_2"/>
    <property type="match status" value="1"/>
</dbReference>
<dbReference type="InterPro" id="IPR013096">
    <property type="entry name" value="Cupin_2"/>
</dbReference>
<dbReference type="RefSeq" id="WP_085545293.1">
    <property type="nucleotide sequence ID" value="NZ_FXBB01000032.1"/>
</dbReference>
<organism evidence="2 3">
    <name type="scientific">Dethiosulfovibrio salsuginis</name>
    <dbReference type="NCBI Taxonomy" id="561720"/>
    <lineage>
        <taxon>Bacteria</taxon>
        <taxon>Thermotogati</taxon>
        <taxon>Synergistota</taxon>
        <taxon>Synergistia</taxon>
        <taxon>Synergistales</taxon>
        <taxon>Dethiosulfovibrionaceae</taxon>
        <taxon>Dethiosulfovibrio</taxon>
    </lineage>
</organism>
<feature type="domain" description="Cupin type-2" evidence="1">
    <location>
        <begin position="44"/>
        <end position="105"/>
    </location>
</feature>
<keyword evidence="3" id="KW-1185">Reference proteome</keyword>
<dbReference type="CDD" id="cd02230">
    <property type="entry name" value="cupin_HP0902-like"/>
    <property type="match status" value="1"/>
</dbReference>
<dbReference type="PANTHER" id="PTHR37694">
    <property type="entry name" value="SLR8022 PROTEIN"/>
    <property type="match status" value="1"/>
</dbReference>
<sequence>MSYRNYDGDRGSFDIRDLVSVQEGAVVSRTLVDRPVGTVTAFAFDKGQALSEHSAPYDALVQVVEGELQISIGAESHTVTSGRWLLMPADIPHALQAKEPSVMLLTMIRG</sequence>
<proteinExistence type="predicted"/>
<dbReference type="OrthoDB" id="9793184at2"/>
<dbReference type="AlphaFoldDB" id="A0A1X7KNA6"/>
<name>A0A1X7KNA6_9BACT</name>
<dbReference type="Proteomes" id="UP000193355">
    <property type="component" value="Unassembled WGS sequence"/>
</dbReference>
<dbReference type="Gene3D" id="2.60.120.10">
    <property type="entry name" value="Jelly Rolls"/>
    <property type="match status" value="1"/>
</dbReference>
<protein>
    <recommendedName>
        <fullName evidence="1">Cupin type-2 domain-containing protein</fullName>
    </recommendedName>
</protein>
<evidence type="ECO:0000259" key="1">
    <source>
        <dbReference type="Pfam" id="PF07883"/>
    </source>
</evidence>
<accession>A0A1X7KNA6</accession>
<gene>
    <name evidence="2" type="ORF">SAMN06275492_13217</name>
</gene>
<dbReference type="PANTHER" id="PTHR37694:SF1">
    <property type="entry name" value="SLR8022 PROTEIN"/>
    <property type="match status" value="1"/>
</dbReference>